<accession>A0A834I1P6</accession>
<keyword evidence="3" id="KW-1185">Reference proteome</keyword>
<dbReference type="EMBL" id="JAACXV010014233">
    <property type="protein sequence ID" value="KAF7269380.1"/>
    <property type="molecule type" value="Genomic_DNA"/>
</dbReference>
<dbReference type="AlphaFoldDB" id="A0A834I1P6"/>
<reference evidence="2" key="1">
    <citation type="submission" date="2020-08" db="EMBL/GenBank/DDBJ databases">
        <title>Genome sequencing and assembly of the red palm weevil Rhynchophorus ferrugineus.</title>
        <authorList>
            <person name="Dias G.B."/>
            <person name="Bergman C.M."/>
            <person name="Manee M."/>
        </authorList>
    </citation>
    <scope>NUCLEOTIDE SEQUENCE</scope>
    <source>
        <strain evidence="2">AA-2017</strain>
        <tissue evidence="2">Whole larva</tissue>
    </source>
</reference>
<evidence type="ECO:0000313" key="2">
    <source>
        <dbReference type="EMBL" id="KAF7269380.1"/>
    </source>
</evidence>
<evidence type="ECO:0000313" key="3">
    <source>
        <dbReference type="Proteomes" id="UP000625711"/>
    </source>
</evidence>
<proteinExistence type="predicted"/>
<feature type="region of interest" description="Disordered" evidence="1">
    <location>
        <begin position="1"/>
        <end position="33"/>
    </location>
</feature>
<feature type="non-terminal residue" evidence="2">
    <location>
        <position position="1"/>
    </location>
</feature>
<feature type="compositionally biased region" description="Polar residues" evidence="1">
    <location>
        <begin position="1"/>
        <end position="13"/>
    </location>
</feature>
<comment type="caution">
    <text evidence="2">The sequence shown here is derived from an EMBL/GenBank/DDBJ whole genome shotgun (WGS) entry which is preliminary data.</text>
</comment>
<sequence>MNSDKSCSDISNTKGERSSLLRNFRRNSDRTKMSSKRLLKDLINRFSKNPTRTTRISAPSRNNNVLGKLHKKTLNATEKQCTVTELQKSFNNDDSVEKSLVEDISFDISSNDIEKEIRTKPCSTLLGDEFSNDISSNDNDQDLEQFEQSINSSKALSLSNSCPLLTSLDADTDWSESKILASINLDDSERVIVEESTVKQLVSYLHHGLQLPRFIGSAEHLEAERMLVLS</sequence>
<organism evidence="2 3">
    <name type="scientific">Rhynchophorus ferrugineus</name>
    <name type="common">Red palm weevil</name>
    <name type="synonym">Curculio ferrugineus</name>
    <dbReference type="NCBI Taxonomy" id="354439"/>
    <lineage>
        <taxon>Eukaryota</taxon>
        <taxon>Metazoa</taxon>
        <taxon>Ecdysozoa</taxon>
        <taxon>Arthropoda</taxon>
        <taxon>Hexapoda</taxon>
        <taxon>Insecta</taxon>
        <taxon>Pterygota</taxon>
        <taxon>Neoptera</taxon>
        <taxon>Endopterygota</taxon>
        <taxon>Coleoptera</taxon>
        <taxon>Polyphaga</taxon>
        <taxon>Cucujiformia</taxon>
        <taxon>Curculionidae</taxon>
        <taxon>Dryophthorinae</taxon>
        <taxon>Rhynchophorus</taxon>
    </lineage>
</organism>
<protein>
    <submittedName>
        <fullName evidence="2">Uncharacterized protein</fullName>
    </submittedName>
</protein>
<name>A0A834I1P6_RHYFE</name>
<dbReference type="Proteomes" id="UP000625711">
    <property type="component" value="Unassembled WGS sequence"/>
</dbReference>
<gene>
    <name evidence="2" type="ORF">GWI33_017583</name>
</gene>
<evidence type="ECO:0000256" key="1">
    <source>
        <dbReference type="SAM" id="MobiDB-lite"/>
    </source>
</evidence>